<gene>
    <name evidence="7" type="primary">fadR</name>
    <name evidence="6" type="ORF">BJL90_06320</name>
    <name evidence="7" type="ORF">CLFO_01550</name>
</gene>
<proteinExistence type="predicted"/>
<dbReference type="InterPro" id="IPR050109">
    <property type="entry name" value="HTH-type_TetR-like_transc_reg"/>
</dbReference>
<keyword evidence="2 4" id="KW-0238">DNA-binding</keyword>
<dbReference type="InterPro" id="IPR036271">
    <property type="entry name" value="Tet_transcr_reg_TetR-rel_C_sf"/>
</dbReference>
<keyword evidence="3" id="KW-0804">Transcription</keyword>
<dbReference type="GO" id="GO:0000976">
    <property type="term" value="F:transcription cis-regulatory region binding"/>
    <property type="evidence" value="ECO:0007669"/>
    <property type="project" value="TreeGrafter"/>
</dbReference>
<protein>
    <submittedName>
        <fullName evidence="7">Fatty acid metabolism regulator protein</fullName>
    </submittedName>
</protein>
<dbReference type="Gene3D" id="1.10.10.60">
    <property type="entry name" value="Homeodomain-like"/>
    <property type="match status" value="1"/>
</dbReference>
<evidence type="ECO:0000313" key="6">
    <source>
        <dbReference type="EMBL" id="AOY75543.1"/>
    </source>
</evidence>
<sequence length="196" mass="22664">MIVTMKQKEYLILEAAIKVFNQYGFYEAKISNIAEEAGVGKGTVYEYFDSKKQLFERSILYITEQYIVEAREIIKKEKTVKEKLVLLAQYHGEFIEKYVQAGELIISRNSIISEEMIYKIMEARNTVYDFIDVLIEEGIHNGELRGDIDKKIMLLTLWGAITENYQEKIFFQKLSAQDVDAVGIINSVFRGIAGNY</sequence>
<dbReference type="InterPro" id="IPR009057">
    <property type="entry name" value="Homeodomain-like_sf"/>
</dbReference>
<evidence type="ECO:0000256" key="1">
    <source>
        <dbReference type="ARBA" id="ARBA00023015"/>
    </source>
</evidence>
<dbReference type="EMBL" id="CP020559">
    <property type="protein sequence ID" value="ARE85839.1"/>
    <property type="molecule type" value="Genomic_DNA"/>
</dbReference>
<feature type="domain" description="HTH tetR-type" evidence="5">
    <location>
        <begin position="6"/>
        <end position="66"/>
    </location>
</feature>
<dbReference type="PRINTS" id="PR00455">
    <property type="entry name" value="HTHTETR"/>
</dbReference>
<dbReference type="PROSITE" id="PS50977">
    <property type="entry name" value="HTH_TETR_2"/>
    <property type="match status" value="1"/>
</dbReference>
<accession>A0AAC9RHW7</accession>
<keyword evidence="8" id="KW-1185">Reference proteome</keyword>
<dbReference type="GO" id="GO:0045892">
    <property type="term" value="P:negative regulation of DNA-templated transcription"/>
    <property type="evidence" value="ECO:0007669"/>
    <property type="project" value="UniProtKB-ARBA"/>
</dbReference>
<dbReference type="GO" id="GO:0003700">
    <property type="term" value="F:DNA-binding transcription factor activity"/>
    <property type="evidence" value="ECO:0007669"/>
    <property type="project" value="TreeGrafter"/>
</dbReference>
<evidence type="ECO:0000256" key="3">
    <source>
        <dbReference type="ARBA" id="ARBA00023163"/>
    </source>
</evidence>
<evidence type="ECO:0000313" key="7">
    <source>
        <dbReference type="EMBL" id="ARE85839.1"/>
    </source>
</evidence>
<dbReference type="Pfam" id="PF00440">
    <property type="entry name" value="TetR_N"/>
    <property type="match status" value="1"/>
</dbReference>
<dbReference type="SUPFAM" id="SSF48498">
    <property type="entry name" value="Tetracyclin repressor-like, C-terminal domain"/>
    <property type="match status" value="1"/>
</dbReference>
<dbReference type="FunFam" id="1.10.10.60:FF:000141">
    <property type="entry name" value="TetR family transcriptional regulator"/>
    <property type="match status" value="1"/>
</dbReference>
<dbReference type="Proteomes" id="UP000192478">
    <property type="component" value="Chromosome"/>
</dbReference>
<dbReference type="Gene3D" id="1.10.357.10">
    <property type="entry name" value="Tetracycline Repressor, domain 2"/>
    <property type="match status" value="1"/>
</dbReference>
<dbReference type="KEGG" id="cfm:BJL90_06320"/>
<dbReference type="Proteomes" id="UP000177894">
    <property type="component" value="Chromosome"/>
</dbReference>
<dbReference type="PANTHER" id="PTHR30055">
    <property type="entry name" value="HTH-TYPE TRANSCRIPTIONAL REGULATOR RUTR"/>
    <property type="match status" value="1"/>
</dbReference>
<dbReference type="AlphaFoldDB" id="A0AAC9RHW7"/>
<name>A0AAC9RHW7_9CLOT</name>
<dbReference type="InterPro" id="IPR041490">
    <property type="entry name" value="KstR2_TetR_C"/>
</dbReference>
<keyword evidence="1" id="KW-0805">Transcription regulation</keyword>
<dbReference type="Pfam" id="PF17932">
    <property type="entry name" value="TetR_C_24"/>
    <property type="match status" value="1"/>
</dbReference>
<evidence type="ECO:0000259" key="5">
    <source>
        <dbReference type="PROSITE" id="PS50977"/>
    </source>
</evidence>
<evidence type="ECO:0000313" key="9">
    <source>
        <dbReference type="Proteomes" id="UP000192478"/>
    </source>
</evidence>
<dbReference type="SUPFAM" id="SSF46689">
    <property type="entry name" value="Homeodomain-like"/>
    <property type="match status" value="1"/>
</dbReference>
<organism evidence="7 9">
    <name type="scientific">Clostridium formicaceticum</name>
    <dbReference type="NCBI Taxonomy" id="1497"/>
    <lineage>
        <taxon>Bacteria</taxon>
        <taxon>Bacillati</taxon>
        <taxon>Bacillota</taxon>
        <taxon>Clostridia</taxon>
        <taxon>Eubacteriales</taxon>
        <taxon>Clostridiaceae</taxon>
        <taxon>Clostridium</taxon>
    </lineage>
</organism>
<dbReference type="EMBL" id="CP017603">
    <property type="protein sequence ID" value="AOY75543.1"/>
    <property type="molecule type" value="Genomic_DNA"/>
</dbReference>
<evidence type="ECO:0000313" key="8">
    <source>
        <dbReference type="Proteomes" id="UP000177894"/>
    </source>
</evidence>
<reference evidence="6 8" key="1">
    <citation type="submission" date="2016-10" db="EMBL/GenBank/DDBJ databases">
        <title>Complete Genome Sequence of Acetogen Clostridium formicoaceticum ATCC 27076.</title>
        <authorList>
            <person name="Bao T."/>
            <person name="Cheng C."/>
            <person name="Zhao J."/>
            <person name="Yang S.-T."/>
            <person name="Wang J."/>
            <person name="Wang M."/>
        </authorList>
    </citation>
    <scope>NUCLEOTIDE SEQUENCE [LARGE SCALE GENOMIC DNA]</scope>
    <source>
        <strain evidence="6 8">ATCC 27076</strain>
    </source>
</reference>
<feature type="DNA-binding region" description="H-T-H motif" evidence="4">
    <location>
        <begin position="29"/>
        <end position="48"/>
    </location>
</feature>
<dbReference type="PANTHER" id="PTHR30055:SF233">
    <property type="entry name" value="REGULATORY PROTEIN TETR"/>
    <property type="match status" value="1"/>
</dbReference>
<reference evidence="7 9" key="2">
    <citation type="submission" date="2017-03" db="EMBL/GenBank/DDBJ databases">
        <title>Complete sequence of Clostridium formicaceticum DSM 92.</title>
        <authorList>
            <person name="Poehlein A."/>
            <person name="Karl M."/>
            <person name="Bengelsdorf F.R."/>
            <person name="Duerre P."/>
            <person name="Daniel R."/>
        </authorList>
    </citation>
    <scope>NUCLEOTIDE SEQUENCE [LARGE SCALE GENOMIC DNA]</scope>
    <source>
        <strain evidence="7 9">DSM 92</strain>
    </source>
</reference>
<dbReference type="RefSeq" id="WP_070965480.1">
    <property type="nucleotide sequence ID" value="NZ_CP017603.1"/>
</dbReference>
<evidence type="ECO:0000256" key="2">
    <source>
        <dbReference type="ARBA" id="ARBA00023125"/>
    </source>
</evidence>
<dbReference type="InterPro" id="IPR001647">
    <property type="entry name" value="HTH_TetR"/>
</dbReference>
<evidence type="ECO:0000256" key="4">
    <source>
        <dbReference type="PROSITE-ProRule" id="PRU00335"/>
    </source>
</evidence>